<sequence>MAQASQQDQPHKEEPEWPPYPQIECPPCAMRGSELLVSGVSSAPNPAEKKQRKQKQPRAKSKKAVRSNRASELRKQQHRQEAEYPDGLQAQQQHRQEVEYPDGLQAQQQHRQEAEYPDGLQAQQQQQPSPHLRRLYKGRGPSAVFLGSNSDSDSDSDTDSDSGALPDLHLKMIEPYRSSTGLPRTSAQRSVASQSKNSPARNVRHSAEDPSAAAGSGSSSLDLPRLREQLQETERQRSKLKNRLAELAKLMSESMAEEHRPDDAAVAMETAAAKLATESTDSRYPSDPSVEHDDEDQSESLVSVPEAEDTVENVELPPLEVEKPQTESASVAIQTDQLLGVAAKPDLCDRATQSVTSESPQSQQLLEAQSRERQSLLARLKSAAEDCANLRLDREAMRRQLDAAQFDRRMALAEAEERRADLATARREVDDRDGRLERMAASQVRTEKEVGNLRSQLSELRRQLDSAENSCQAEAAENQRHRAKILSLESQLDSRIQELAAVTNALIEKRRSEEDLLARVQQLQRQLSSSEETVTRLKGQLETEQTRPRVAAPLPPPPPPPPPPKQPPVLPTVEEEVQTADTAAPWPEEMNQRMAELDARINRLIAGAREGVGGGPSEQRRRVGAPGIEPEADEQPESATAHRSSQQVATSTPQAPRIDTQTEPMPTNQRIDLLLNRTEQLEASNQQLAKDVRMLRQMCADLLESRKELKNELAVAKMSGSTSAAANLESSDVSQAHHQGLSDYLFQTETLRAMILRQLRDLQNSKQRLQFRSQQRELSLSQELQSQQAAVDRSWQALQASLSASAQPRNSSSVGAYRDFYLRRAGNIVASKAKAAESTRLIEAIRRHPLSDAVKRCGCRHADNCPMKAEWQ</sequence>
<feature type="region of interest" description="Disordered" evidence="2">
    <location>
        <begin position="524"/>
        <end position="588"/>
    </location>
</feature>
<feature type="compositionally biased region" description="Basic residues" evidence="2">
    <location>
        <begin position="50"/>
        <end position="66"/>
    </location>
</feature>
<feature type="coiled-coil region" evidence="1">
    <location>
        <begin position="671"/>
        <end position="719"/>
    </location>
</feature>
<evidence type="ECO:0000256" key="2">
    <source>
        <dbReference type="SAM" id="MobiDB-lite"/>
    </source>
</evidence>
<gene>
    <name evidence="3" type="ORF">BOX15_Mlig019362g1</name>
</gene>
<evidence type="ECO:0000313" key="3">
    <source>
        <dbReference type="EMBL" id="PAA87437.1"/>
    </source>
</evidence>
<keyword evidence="1" id="KW-0175">Coiled coil</keyword>
<name>A0A267GQ00_9PLAT</name>
<feature type="compositionally biased region" description="Low complexity" evidence="2">
    <location>
        <begin position="209"/>
        <end position="223"/>
    </location>
</feature>
<keyword evidence="4" id="KW-1185">Reference proteome</keyword>
<feature type="compositionally biased region" description="Polar residues" evidence="2">
    <location>
        <begin position="177"/>
        <end position="200"/>
    </location>
</feature>
<proteinExistence type="predicted"/>
<dbReference type="Proteomes" id="UP000215902">
    <property type="component" value="Unassembled WGS sequence"/>
</dbReference>
<feature type="region of interest" description="Disordered" evidence="2">
    <location>
        <begin position="608"/>
        <end position="667"/>
    </location>
</feature>
<comment type="caution">
    <text evidence="3">The sequence shown here is derived from an EMBL/GenBank/DDBJ whole genome shotgun (WGS) entry which is preliminary data.</text>
</comment>
<reference evidence="3 4" key="1">
    <citation type="submission" date="2017-06" db="EMBL/GenBank/DDBJ databases">
        <title>A platform for efficient transgenesis in Macrostomum lignano, a flatworm model organism for stem cell research.</title>
        <authorList>
            <person name="Berezikov E."/>
        </authorList>
    </citation>
    <scope>NUCLEOTIDE SEQUENCE [LARGE SCALE GENOMIC DNA]</scope>
    <source>
        <strain evidence="3">DV1</strain>
        <tissue evidence="3">Whole organism</tissue>
    </source>
</reference>
<feature type="compositionally biased region" description="Pro residues" evidence="2">
    <location>
        <begin position="553"/>
        <end position="570"/>
    </location>
</feature>
<organism evidence="3 4">
    <name type="scientific">Macrostomum lignano</name>
    <dbReference type="NCBI Taxonomy" id="282301"/>
    <lineage>
        <taxon>Eukaryota</taxon>
        <taxon>Metazoa</taxon>
        <taxon>Spiralia</taxon>
        <taxon>Lophotrochozoa</taxon>
        <taxon>Platyhelminthes</taxon>
        <taxon>Rhabditophora</taxon>
        <taxon>Macrostomorpha</taxon>
        <taxon>Macrostomida</taxon>
        <taxon>Macrostomidae</taxon>
        <taxon>Macrostomum</taxon>
    </lineage>
</organism>
<feature type="compositionally biased region" description="Basic and acidic residues" evidence="2">
    <location>
        <begin position="533"/>
        <end position="547"/>
    </location>
</feature>
<dbReference type="EMBL" id="NIVC01000230">
    <property type="protein sequence ID" value="PAA87437.1"/>
    <property type="molecule type" value="Genomic_DNA"/>
</dbReference>
<feature type="compositionally biased region" description="Polar residues" evidence="2">
    <location>
        <begin position="637"/>
        <end position="667"/>
    </location>
</feature>
<feature type="region of interest" description="Disordered" evidence="2">
    <location>
        <begin position="1"/>
        <end position="241"/>
    </location>
</feature>
<feature type="compositionally biased region" description="Basic and acidic residues" evidence="2">
    <location>
        <begin position="224"/>
        <end position="237"/>
    </location>
</feature>
<protein>
    <submittedName>
        <fullName evidence="3">Uncharacterized protein</fullName>
    </submittedName>
</protein>
<evidence type="ECO:0000313" key="4">
    <source>
        <dbReference type="Proteomes" id="UP000215902"/>
    </source>
</evidence>
<evidence type="ECO:0000256" key="1">
    <source>
        <dbReference type="SAM" id="Coils"/>
    </source>
</evidence>
<feature type="compositionally biased region" description="Basic and acidic residues" evidence="2">
    <location>
        <begin position="69"/>
        <end position="82"/>
    </location>
</feature>
<feature type="region of interest" description="Disordered" evidence="2">
    <location>
        <begin position="271"/>
        <end position="330"/>
    </location>
</feature>
<accession>A0A267GQ00</accession>
<dbReference type="AlphaFoldDB" id="A0A267GQ00"/>